<proteinExistence type="predicted"/>
<gene>
    <name evidence="2" type="ORF">BC008_27280</name>
    <name evidence="3" type="ORF">BC008_36885</name>
</gene>
<evidence type="ECO:0000313" key="4">
    <source>
        <dbReference type="Proteomes" id="UP000053372"/>
    </source>
</evidence>
<dbReference type="OrthoDB" id="424057at2"/>
<dbReference type="EMBL" id="LMTZ01000002">
    <property type="protein sequence ID" value="KST70230.1"/>
    <property type="molecule type" value="Genomic_DNA"/>
</dbReference>
<dbReference type="Proteomes" id="UP000053372">
    <property type="component" value="Unassembled WGS sequence"/>
</dbReference>
<keyword evidence="4" id="KW-1185">Reference proteome</keyword>
<comment type="caution">
    <text evidence="3">The sequence shown here is derived from an EMBL/GenBank/DDBJ whole genome shotgun (WGS) entry which is preliminary data.</text>
</comment>
<accession>A0A0V8A0W9</accession>
<dbReference type="AlphaFoldDB" id="A0A0V8A0W9"/>
<evidence type="ECO:0000313" key="3">
    <source>
        <dbReference type="EMBL" id="KST70230.1"/>
    </source>
</evidence>
<dbReference type="InterPro" id="IPR025497">
    <property type="entry name" value="PatA-like_N"/>
</dbReference>
<protein>
    <recommendedName>
        <fullName evidence="1">PatA-like N-terminal domain-containing protein</fullName>
    </recommendedName>
</protein>
<reference evidence="3 4" key="1">
    <citation type="journal article" date="2015" name="Genome Announc.">
        <title>Draft Genome of the Euendolithic (true boring) Cyanobacterium Mastigocoleus testarum strain BC008.</title>
        <authorList>
            <person name="Guida B.S."/>
            <person name="Garcia-Pichel F."/>
        </authorList>
    </citation>
    <scope>NUCLEOTIDE SEQUENCE [LARGE SCALE GENOMIC DNA]</scope>
    <source>
        <strain evidence="3 4">BC008</strain>
    </source>
</reference>
<evidence type="ECO:0000313" key="2">
    <source>
        <dbReference type="EMBL" id="KST66892.1"/>
    </source>
</evidence>
<dbReference type="RefSeq" id="WP_027842391.1">
    <property type="nucleotide sequence ID" value="NZ_LMTZ01000002.1"/>
</dbReference>
<feature type="domain" description="PatA-like N-terminal" evidence="1">
    <location>
        <begin position="4"/>
        <end position="190"/>
    </location>
</feature>
<dbReference type="Pfam" id="PF14332">
    <property type="entry name" value="DUF4388"/>
    <property type="match status" value="1"/>
</dbReference>
<organism evidence="3 4">
    <name type="scientific">Mastigocoleus testarum BC008</name>
    <dbReference type="NCBI Taxonomy" id="371196"/>
    <lineage>
        <taxon>Bacteria</taxon>
        <taxon>Bacillati</taxon>
        <taxon>Cyanobacteriota</taxon>
        <taxon>Cyanophyceae</taxon>
        <taxon>Nostocales</taxon>
        <taxon>Hapalosiphonaceae</taxon>
        <taxon>Mastigocoleus</taxon>
    </lineage>
</organism>
<name>A0A0V8A0W9_9CYAN</name>
<sequence>MAFTGYLSQFSLPELFRFLEEGYKTGLLTIRKLNSNYSQSNYSQSNYSPSTDSSSNNLHPNLTTETHYIWLQQGRILAAAESLDNQGLISILSKRGWNKSNLTLKDFEEHSSTKTTMGLYLKSQGIVKAEQLMLLFRAQVTEKISPLFELNNAEFNFEENSPLPLAEMTGLSIPATEATLMGLRNLEEWNQLSAKLPDPTSSILAKTQERPKIRLEHKESQVWKRANGNSSVREISEELKFPLEKVQQIAFRLIVSNLVEEVFMLKGSNSLGSRDKLGEQLQSHSSNNDKVKVFSETDTLSKVAEAKDTENKVKELQYQQNTQHLSTQNLVNSSYSKLSQTKKQENSSVTSPKLETELGTISKTNMSQSFLQNLVGFLQKKIEN</sequence>
<dbReference type="EMBL" id="LMTZ01000093">
    <property type="protein sequence ID" value="KST66892.1"/>
    <property type="molecule type" value="Genomic_DNA"/>
</dbReference>
<evidence type="ECO:0000259" key="1">
    <source>
        <dbReference type="Pfam" id="PF14332"/>
    </source>
</evidence>